<dbReference type="OrthoDB" id="9806477at2"/>
<dbReference type="InterPro" id="IPR035440">
    <property type="entry name" value="4HB_MCP_dom_sf"/>
</dbReference>
<dbReference type="PANTHER" id="PTHR43531:SF14">
    <property type="entry name" value="METHYL-ACCEPTING CHEMOTAXIS PROTEIN I-RELATED"/>
    <property type="match status" value="1"/>
</dbReference>
<feature type="transmembrane region" description="Helical" evidence="12">
    <location>
        <begin position="12"/>
        <end position="33"/>
    </location>
</feature>
<sequence length="550" mass="57893">MLDNFTIRGGLTLVISVFVAFLLTVIGVGYGALKLTSSGLEDIRHRASMLEQLRGSSEQLLQVRLALSSYETLFSAGKQSDGLLPAAHAVLEQSTAAFRSYANGPFASDEEGRLVQAVEQARAALVDRAIEPEFKALKDYDFNTFHTIQGETASTYYADYAKAFDALKQLQTVESQREAETSEQRLRISTLLFGAIGAIGVVVGMMARVGLSAAVVNPVNRTISHFRSIAAGDLTISVGSRSRNEMGQLLSALTQMRDGLVDTVSKVRGSTDAITIGANEIASGNADLSSRTEQQAAALQQTAASMEQLSATVKQNTDNAKQASRLAQGALETVTRGGNVVTRVTETMDGITDSSRKVTEIIGMIEGIAFQTNILALNAAVEAARAGEQGRGFAVVASEVRSLAQRSGAAAKEIKELIGDSAAKVEEGASLVGEARRTMQEAMESVGRVSGIMSEIEAAALEQSVGIDEVNKAITQIDEVTQHNAALVEEAAMAAKSLQAQADVLRGAVAVFRIDQEGSSTDAAQNGSSAAGGTQYGRPKAGGRLALAIR</sequence>
<evidence type="ECO:0000256" key="8">
    <source>
        <dbReference type="ARBA" id="ARBA00023136"/>
    </source>
</evidence>
<dbReference type="GO" id="GO:0006935">
    <property type="term" value="P:chemotaxis"/>
    <property type="evidence" value="ECO:0007669"/>
    <property type="project" value="UniProtKB-KW"/>
</dbReference>
<evidence type="ECO:0000256" key="10">
    <source>
        <dbReference type="ARBA" id="ARBA00029447"/>
    </source>
</evidence>
<keyword evidence="6 12" id="KW-0812">Transmembrane</keyword>
<keyword evidence="16" id="KW-1185">Reference proteome</keyword>
<organism evidence="15 16">
    <name type="scientific">Paraburkholderia dinghuensis</name>
    <dbReference type="NCBI Taxonomy" id="2305225"/>
    <lineage>
        <taxon>Bacteria</taxon>
        <taxon>Pseudomonadati</taxon>
        <taxon>Pseudomonadota</taxon>
        <taxon>Betaproteobacteria</taxon>
        <taxon>Burkholderiales</taxon>
        <taxon>Burkholderiaceae</taxon>
        <taxon>Paraburkholderia</taxon>
    </lineage>
</organism>
<dbReference type="InterPro" id="IPR004090">
    <property type="entry name" value="Chemotax_Me-accpt_rcpt"/>
</dbReference>
<evidence type="ECO:0000256" key="3">
    <source>
        <dbReference type="ARBA" id="ARBA00022481"/>
    </source>
</evidence>
<evidence type="ECO:0000256" key="6">
    <source>
        <dbReference type="ARBA" id="ARBA00022692"/>
    </source>
</evidence>
<evidence type="ECO:0000256" key="9">
    <source>
        <dbReference type="ARBA" id="ARBA00023224"/>
    </source>
</evidence>
<keyword evidence="9 11" id="KW-0807">Transducer</keyword>
<dbReference type="InterPro" id="IPR003122">
    <property type="entry name" value="Tar_rcpt_lig-bd"/>
</dbReference>
<evidence type="ECO:0000259" key="14">
    <source>
        <dbReference type="PROSITE" id="PS50885"/>
    </source>
</evidence>
<dbReference type="GO" id="GO:0005886">
    <property type="term" value="C:plasma membrane"/>
    <property type="evidence" value="ECO:0007669"/>
    <property type="project" value="UniProtKB-SubCell"/>
</dbReference>
<evidence type="ECO:0000256" key="1">
    <source>
        <dbReference type="ARBA" id="ARBA00004429"/>
    </source>
</evidence>
<evidence type="ECO:0000256" key="12">
    <source>
        <dbReference type="SAM" id="Phobius"/>
    </source>
</evidence>
<feature type="transmembrane region" description="Helical" evidence="12">
    <location>
        <begin position="191"/>
        <end position="211"/>
    </location>
</feature>
<evidence type="ECO:0000313" key="16">
    <source>
        <dbReference type="Proteomes" id="UP000272778"/>
    </source>
</evidence>
<keyword evidence="4" id="KW-0145">Chemotaxis</keyword>
<evidence type="ECO:0000256" key="4">
    <source>
        <dbReference type="ARBA" id="ARBA00022500"/>
    </source>
</evidence>
<dbReference type="InterPro" id="IPR004089">
    <property type="entry name" value="MCPsignal_dom"/>
</dbReference>
<evidence type="ECO:0000313" key="15">
    <source>
        <dbReference type="EMBL" id="RQH08318.1"/>
    </source>
</evidence>
<evidence type="ECO:0000256" key="2">
    <source>
        <dbReference type="ARBA" id="ARBA00022475"/>
    </source>
</evidence>
<evidence type="ECO:0000256" key="5">
    <source>
        <dbReference type="ARBA" id="ARBA00022519"/>
    </source>
</evidence>
<keyword evidence="7 12" id="KW-1133">Transmembrane helix</keyword>
<dbReference type="SUPFAM" id="SSF58104">
    <property type="entry name" value="Methyl-accepting chemotaxis protein (MCP) signaling domain"/>
    <property type="match status" value="1"/>
</dbReference>
<dbReference type="Gene3D" id="1.10.287.950">
    <property type="entry name" value="Methyl-accepting chemotaxis protein"/>
    <property type="match status" value="1"/>
</dbReference>
<dbReference type="InterPro" id="IPR051310">
    <property type="entry name" value="MCP_chemotaxis"/>
</dbReference>
<keyword evidence="8 12" id="KW-0472">Membrane</keyword>
<dbReference type="Pfam" id="PF02203">
    <property type="entry name" value="TarH"/>
    <property type="match status" value="1"/>
</dbReference>
<dbReference type="SMART" id="SM00304">
    <property type="entry name" value="HAMP"/>
    <property type="match status" value="1"/>
</dbReference>
<keyword evidence="3" id="KW-0488">Methylation</keyword>
<dbReference type="PROSITE" id="PS50111">
    <property type="entry name" value="CHEMOTAXIS_TRANSDUC_2"/>
    <property type="match status" value="1"/>
</dbReference>
<dbReference type="PROSITE" id="PS50885">
    <property type="entry name" value="HAMP"/>
    <property type="match status" value="1"/>
</dbReference>
<dbReference type="CDD" id="cd11386">
    <property type="entry name" value="MCP_signal"/>
    <property type="match status" value="1"/>
</dbReference>
<dbReference type="EMBL" id="RQIS01000003">
    <property type="protein sequence ID" value="RQH08318.1"/>
    <property type="molecule type" value="Genomic_DNA"/>
</dbReference>
<comment type="similarity">
    <text evidence="10">Belongs to the methyl-accepting chemotaxis (MCP) protein family.</text>
</comment>
<comment type="subcellular location">
    <subcellularLocation>
        <location evidence="1">Cell inner membrane</location>
        <topology evidence="1">Multi-pass membrane protein</topology>
    </subcellularLocation>
</comment>
<evidence type="ECO:0000256" key="11">
    <source>
        <dbReference type="PROSITE-ProRule" id="PRU00284"/>
    </source>
</evidence>
<feature type="domain" description="HAMP" evidence="14">
    <location>
        <begin position="213"/>
        <end position="265"/>
    </location>
</feature>
<dbReference type="CDD" id="cd06225">
    <property type="entry name" value="HAMP"/>
    <property type="match status" value="1"/>
</dbReference>
<reference evidence="15 16" key="1">
    <citation type="submission" date="2018-11" db="EMBL/GenBank/DDBJ databases">
        <title>Paraburkholderia sp. DHOA04, isolated from soil.</title>
        <authorList>
            <person name="Gao Z.-H."/>
            <person name="Qiu L.-H."/>
            <person name="Fu J.-C."/>
        </authorList>
    </citation>
    <scope>NUCLEOTIDE SEQUENCE [LARGE SCALE GENOMIC DNA]</scope>
    <source>
        <strain evidence="15 16">DHOA04</strain>
    </source>
</reference>
<gene>
    <name evidence="15" type="ORF">D1Y85_04685</name>
</gene>
<dbReference type="InterPro" id="IPR003660">
    <property type="entry name" value="HAMP_dom"/>
</dbReference>
<dbReference type="PANTHER" id="PTHR43531">
    <property type="entry name" value="PROTEIN ICFG"/>
    <property type="match status" value="1"/>
</dbReference>
<dbReference type="GO" id="GO:0004888">
    <property type="term" value="F:transmembrane signaling receptor activity"/>
    <property type="evidence" value="ECO:0007669"/>
    <property type="project" value="InterPro"/>
</dbReference>
<accession>A0A3N6MWI4</accession>
<proteinExistence type="inferred from homology"/>
<comment type="caution">
    <text evidence="15">The sequence shown here is derived from an EMBL/GenBank/DDBJ whole genome shotgun (WGS) entry which is preliminary data.</text>
</comment>
<dbReference type="FunFam" id="1.10.287.950:FF:000001">
    <property type="entry name" value="Methyl-accepting chemotaxis sensory transducer"/>
    <property type="match status" value="1"/>
</dbReference>
<dbReference type="AlphaFoldDB" id="A0A3N6MWI4"/>
<dbReference type="SUPFAM" id="SSF47170">
    <property type="entry name" value="Aspartate receptor, ligand-binding domain"/>
    <property type="match status" value="1"/>
</dbReference>
<dbReference type="SMART" id="SM00283">
    <property type="entry name" value="MA"/>
    <property type="match status" value="1"/>
</dbReference>
<keyword evidence="2" id="KW-1003">Cell membrane</keyword>
<protein>
    <submittedName>
        <fullName evidence="15">HAMP domain-containing protein</fullName>
    </submittedName>
</protein>
<dbReference type="GO" id="GO:0007165">
    <property type="term" value="P:signal transduction"/>
    <property type="evidence" value="ECO:0007669"/>
    <property type="project" value="UniProtKB-KW"/>
</dbReference>
<name>A0A3N6MWI4_9BURK</name>
<dbReference type="Pfam" id="PF00672">
    <property type="entry name" value="HAMP"/>
    <property type="match status" value="1"/>
</dbReference>
<feature type="domain" description="Methyl-accepting transducer" evidence="13">
    <location>
        <begin position="270"/>
        <end position="499"/>
    </location>
</feature>
<evidence type="ECO:0000256" key="7">
    <source>
        <dbReference type="ARBA" id="ARBA00022989"/>
    </source>
</evidence>
<dbReference type="Pfam" id="PF00015">
    <property type="entry name" value="MCPsignal"/>
    <property type="match status" value="1"/>
</dbReference>
<dbReference type="Proteomes" id="UP000272778">
    <property type="component" value="Unassembled WGS sequence"/>
</dbReference>
<dbReference type="PRINTS" id="PR00260">
    <property type="entry name" value="CHEMTRNSDUCR"/>
</dbReference>
<keyword evidence="5" id="KW-0997">Cell inner membrane</keyword>
<dbReference type="RefSeq" id="WP_124149886.1">
    <property type="nucleotide sequence ID" value="NZ_RQIS01000003.1"/>
</dbReference>
<evidence type="ECO:0000259" key="13">
    <source>
        <dbReference type="PROSITE" id="PS50111"/>
    </source>
</evidence>